<dbReference type="PANTHER" id="PTHR30098">
    <property type="entry name" value="LEUCYL/PHENYLALANYL-TRNA--PROTEIN TRANSFERASE"/>
    <property type="match status" value="1"/>
</dbReference>
<dbReference type="PANTHER" id="PTHR30098:SF2">
    <property type="entry name" value="LEUCYL_PHENYLALANYL-TRNA--PROTEIN TRANSFERASE"/>
    <property type="match status" value="1"/>
</dbReference>
<evidence type="ECO:0000256" key="9">
    <source>
        <dbReference type="ARBA" id="ARBA00061535"/>
    </source>
</evidence>
<feature type="region of interest" description="Disordered" evidence="16">
    <location>
        <begin position="1"/>
        <end position="23"/>
    </location>
</feature>
<evidence type="ECO:0000256" key="15">
    <source>
        <dbReference type="HAMAP-Rule" id="MF_00688"/>
    </source>
</evidence>
<sequence length="251" mass="27289">MPIRLPLLSPDPQAPFPPAESALREPDGLLAMGGDLSPSRLLNAYRHGIFPWFSEGEPILWWSPDPRMVFRTDAVHLSTRFRRDLRRSDWTVSADRDFAAVIAACATTPRPGQDGTWITPEMSAAYLALHRLGHAHCVEVCDAGGRLVGGIYGVAIGRMFFGESMFSGESGGSKVALAALARVLREAGCPLIDAQVENPHLRRLGGRRMPRDIFLAEAGRLAAAPEPAALWDFATFPASQLAGERLDPPRA</sequence>
<evidence type="ECO:0000256" key="5">
    <source>
        <dbReference type="ARBA" id="ARBA00050607"/>
    </source>
</evidence>
<evidence type="ECO:0000313" key="17">
    <source>
        <dbReference type="EMBL" id="KFN51477.1"/>
    </source>
</evidence>
<dbReference type="FunFam" id="3.30.70.3550:FF:000001">
    <property type="entry name" value="Leucyl/phenylalanyl-tRNA--protein transferase"/>
    <property type="match status" value="1"/>
</dbReference>
<accession>A0A091BJ02</accession>
<evidence type="ECO:0000256" key="11">
    <source>
        <dbReference type="ARBA" id="ARBA00074372"/>
    </source>
</evidence>
<evidence type="ECO:0000256" key="1">
    <source>
        <dbReference type="ARBA" id="ARBA00004496"/>
    </source>
</evidence>
<dbReference type="GO" id="GO:0008914">
    <property type="term" value="F:leucyl-tRNA--protein transferase activity"/>
    <property type="evidence" value="ECO:0007669"/>
    <property type="project" value="UniProtKB-UniRule"/>
</dbReference>
<proteinExistence type="inferred from homology"/>
<keyword evidence="18" id="KW-1185">Reference proteome</keyword>
<dbReference type="InterPro" id="IPR016181">
    <property type="entry name" value="Acyl_CoA_acyltransferase"/>
</dbReference>
<evidence type="ECO:0000256" key="14">
    <source>
        <dbReference type="ARBA" id="ARBA00083640"/>
    </source>
</evidence>
<keyword evidence="2 15" id="KW-0963">Cytoplasm</keyword>
<evidence type="ECO:0000256" key="16">
    <source>
        <dbReference type="SAM" id="MobiDB-lite"/>
    </source>
</evidence>
<dbReference type="Pfam" id="PF03588">
    <property type="entry name" value="Leu_Phe_trans"/>
    <property type="match status" value="1"/>
</dbReference>
<dbReference type="NCBIfam" id="TIGR00667">
    <property type="entry name" value="aat"/>
    <property type="match status" value="1"/>
</dbReference>
<dbReference type="HAMAP" id="MF_00688">
    <property type="entry name" value="Leu_Phe_trans"/>
    <property type="match status" value="1"/>
</dbReference>
<evidence type="ECO:0000256" key="7">
    <source>
        <dbReference type="ARBA" id="ARBA00051538"/>
    </source>
</evidence>
<evidence type="ECO:0000256" key="8">
    <source>
        <dbReference type="ARBA" id="ARBA00054043"/>
    </source>
</evidence>
<dbReference type="Gene3D" id="3.30.70.3550">
    <property type="entry name" value="Leucyl/phenylalanyl-tRNA-protein transferase, N-terminal domain"/>
    <property type="match status" value="1"/>
</dbReference>
<gene>
    <name evidence="15" type="primary">aat</name>
    <name evidence="17" type="ORF">P873_00020</name>
</gene>
<dbReference type="InterPro" id="IPR004616">
    <property type="entry name" value="Leu/Phe-tRNA_Trfase"/>
</dbReference>
<comment type="function">
    <text evidence="8 15">Functions in the N-end rule pathway of protein degradation where it conjugates Leu, Phe and, less efficiently, Met from aminoacyl-tRNAs to the N-termini of proteins containing an N-terminal arginine or lysine.</text>
</comment>
<dbReference type="AlphaFoldDB" id="A0A091BJ02"/>
<dbReference type="InterPro" id="IPR042221">
    <property type="entry name" value="Leu/Phe-tRNA_Trfase_N"/>
</dbReference>
<dbReference type="EMBL" id="AWXU01000004">
    <property type="protein sequence ID" value="KFN51477.1"/>
    <property type="molecule type" value="Genomic_DNA"/>
</dbReference>
<evidence type="ECO:0000256" key="10">
    <source>
        <dbReference type="ARBA" id="ARBA00066767"/>
    </source>
</evidence>
<dbReference type="STRING" id="1121013.GCA_000426365_00665"/>
<dbReference type="InterPro" id="IPR042203">
    <property type="entry name" value="Leu/Phe-tRNA_Trfase_C"/>
</dbReference>
<organism evidence="17 18">
    <name type="scientific">Arenimonas composti TR7-09 = DSM 18010</name>
    <dbReference type="NCBI Taxonomy" id="1121013"/>
    <lineage>
        <taxon>Bacteria</taxon>
        <taxon>Pseudomonadati</taxon>
        <taxon>Pseudomonadota</taxon>
        <taxon>Gammaproteobacteria</taxon>
        <taxon>Lysobacterales</taxon>
        <taxon>Lysobacteraceae</taxon>
        <taxon>Arenimonas</taxon>
    </lineage>
</organism>
<dbReference type="Gene3D" id="3.40.630.70">
    <property type="entry name" value="Leucyl/phenylalanyl-tRNA-protein transferase, C-terminal domain"/>
    <property type="match status" value="1"/>
</dbReference>
<evidence type="ECO:0000256" key="3">
    <source>
        <dbReference type="ARBA" id="ARBA00022679"/>
    </source>
</evidence>
<comment type="similarity">
    <text evidence="9 15">Belongs to the L/F-transferase family.</text>
</comment>
<comment type="catalytic activity">
    <reaction evidence="6 15">
        <text>N-terminal L-arginyl-[protein] + L-leucyl-tRNA(Leu) = N-terminal L-leucyl-L-arginyl-[protein] + tRNA(Leu) + H(+)</text>
        <dbReference type="Rhea" id="RHEA:50416"/>
        <dbReference type="Rhea" id="RHEA-COMP:9613"/>
        <dbReference type="Rhea" id="RHEA-COMP:9622"/>
        <dbReference type="Rhea" id="RHEA-COMP:12672"/>
        <dbReference type="Rhea" id="RHEA-COMP:12673"/>
        <dbReference type="ChEBI" id="CHEBI:15378"/>
        <dbReference type="ChEBI" id="CHEBI:64719"/>
        <dbReference type="ChEBI" id="CHEBI:78442"/>
        <dbReference type="ChEBI" id="CHEBI:78494"/>
        <dbReference type="ChEBI" id="CHEBI:133044"/>
        <dbReference type="EC" id="2.3.2.6"/>
    </reaction>
</comment>
<comment type="catalytic activity">
    <reaction evidence="5 15">
        <text>L-phenylalanyl-tRNA(Phe) + an N-terminal L-alpha-aminoacyl-[protein] = an N-terminal L-phenylalanyl-L-alpha-aminoacyl-[protein] + tRNA(Phe)</text>
        <dbReference type="Rhea" id="RHEA:43632"/>
        <dbReference type="Rhea" id="RHEA-COMP:9668"/>
        <dbReference type="Rhea" id="RHEA-COMP:9699"/>
        <dbReference type="Rhea" id="RHEA-COMP:10636"/>
        <dbReference type="Rhea" id="RHEA-COMP:10637"/>
        <dbReference type="ChEBI" id="CHEBI:78442"/>
        <dbReference type="ChEBI" id="CHEBI:78531"/>
        <dbReference type="ChEBI" id="CHEBI:78597"/>
        <dbReference type="ChEBI" id="CHEBI:83561"/>
        <dbReference type="EC" id="2.3.2.6"/>
    </reaction>
</comment>
<comment type="subcellular location">
    <subcellularLocation>
        <location evidence="1 15">Cytoplasm</location>
    </subcellularLocation>
</comment>
<evidence type="ECO:0000256" key="2">
    <source>
        <dbReference type="ARBA" id="ARBA00022490"/>
    </source>
</evidence>
<dbReference type="SUPFAM" id="SSF55729">
    <property type="entry name" value="Acyl-CoA N-acyltransferases (Nat)"/>
    <property type="match status" value="1"/>
</dbReference>
<evidence type="ECO:0000313" key="18">
    <source>
        <dbReference type="Proteomes" id="UP000029391"/>
    </source>
</evidence>
<dbReference type="eggNOG" id="COG2360">
    <property type="taxonomic scope" value="Bacteria"/>
</dbReference>
<evidence type="ECO:0000256" key="6">
    <source>
        <dbReference type="ARBA" id="ARBA00050652"/>
    </source>
</evidence>
<reference evidence="17 18" key="1">
    <citation type="submission" date="2013-09" db="EMBL/GenBank/DDBJ databases">
        <title>Genome sequencing of Arenimonas composti.</title>
        <authorList>
            <person name="Chen F."/>
            <person name="Wang G."/>
        </authorList>
    </citation>
    <scope>NUCLEOTIDE SEQUENCE [LARGE SCALE GENOMIC DNA]</scope>
    <source>
        <strain evidence="17 18">TR7-09</strain>
    </source>
</reference>
<evidence type="ECO:0000256" key="12">
    <source>
        <dbReference type="ARBA" id="ARBA00077136"/>
    </source>
</evidence>
<dbReference type="RefSeq" id="WP_081683243.1">
    <property type="nucleotide sequence ID" value="NZ_AUFF01000001.1"/>
</dbReference>
<dbReference type="GO" id="GO:0030163">
    <property type="term" value="P:protein catabolic process"/>
    <property type="evidence" value="ECO:0007669"/>
    <property type="project" value="UniProtKB-UniRule"/>
</dbReference>
<evidence type="ECO:0000256" key="13">
    <source>
        <dbReference type="ARBA" id="ARBA00077165"/>
    </source>
</evidence>
<dbReference type="Proteomes" id="UP000029391">
    <property type="component" value="Unassembled WGS sequence"/>
</dbReference>
<dbReference type="EC" id="2.3.2.6" evidence="10 15"/>
<comment type="caution">
    <text evidence="17">The sequence shown here is derived from an EMBL/GenBank/DDBJ whole genome shotgun (WGS) entry which is preliminary data.</text>
</comment>
<comment type="catalytic activity">
    <reaction evidence="7 15">
        <text>N-terminal L-lysyl-[protein] + L-leucyl-tRNA(Leu) = N-terminal L-leucyl-L-lysyl-[protein] + tRNA(Leu) + H(+)</text>
        <dbReference type="Rhea" id="RHEA:12340"/>
        <dbReference type="Rhea" id="RHEA-COMP:9613"/>
        <dbReference type="Rhea" id="RHEA-COMP:9622"/>
        <dbReference type="Rhea" id="RHEA-COMP:12670"/>
        <dbReference type="Rhea" id="RHEA-COMP:12671"/>
        <dbReference type="ChEBI" id="CHEBI:15378"/>
        <dbReference type="ChEBI" id="CHEBI:65249"/>
        <dbReference type="ChEBI" id="CHEBI:78442"/>
        <dbReference type="ChEBI" id="CHEBI:78494"/>
        <dbReference type="ChEBI" id="CHEBI:133043"/>
        <dbReference type="EC" id="2.3.2.6"/>
    </reaction>
</comment>
<keyword evidence="3 15" id="KW-0808">Transferase</keyword>
<dbReference type="GO" id="GO:0005737">
    <property type="term" value="C:cytoplasm"/>
    <property type="evidence" value="ECO:0007669"/>
    <property type="project" value="UniProtKB-SubCell"/>
</dbReference>
<evidence type="ECO:0000256" key="4">
    <source>
        <dbReference type="ARBA" id="ARBA00023315"/>
    </source>
</evidence>
<keyword evidence="4 15" id="KW-0012">Acyltransferase</keyword>
<name>A0A091BJ02_9GAMM</name>
<dbReference type="OrthoDB" id="9790282at2"/>
<protein>
    <recommendedName>
        <fullName evidence="11 15">Leucyl/phenylalanyl-tRNA--protein transferase</fullName>
        <ecNumber evidence="10 15">2.3.2.6</ecNumber>
    </recommendedName>
    <alternativeName>
        <fullName evidence="12 15">L/F-transferase</fullName>
    </alternativeName>
    <alternativeName>
        <fullName evidence="13 15">Leucyltransferase</fullName>
    </alternativeName>
    <alternativeName>
        <fullName evidence="14 15">Phenyalanyltransferase</fullName>
    </alternativeName>
</protein>